<evidence type="ECO:0000313" key="2">
    <source>
        <dbReference type="Proteomes" id="UP000198372"/>
    </source>
</evidence>
<dbReference type="PANTHER" id="PTHR40129:SF2">
    <property type="entry name" value="KETOPANTOATE REDUCTASE N-TERMINAL DOMAIN-CONTAINING PROTEIN"/>
    <property type="match status" value="1"/>
</dbReference>
<dbReference type="AlphaFoldDB" id="A0A238F9U4"/>
<dbReference type="EMBL" id="FMSP01000005">
    <property type="protein sequence ID" value="SCV69985.1"/>
    <property type="molecule type" value="Genomic_DNA"/>
</dbReference>
<dbReference type="Proteomes" id="UP000198372">
    <property type="component" value="Unassembled WGS sequence"/>
</dbReference>
<reference evidence="2" key="1">
    <citation type="submission" date="2016-09" db="EMBL/GenBank/DDBJ databases">
        <authorList>
            <person name="Jeantristanb JTB J.-T."/>
            <person name="Ricardo R."/>
        </authorList>
    </citation>
    <scope>NUCLEOTIDE SEQUENCE [LARGE SCALE GENOMIC DNA]</scope>
</reference>
<name>A0A238F9U4_9BASI</name>
<proteinExistence type="predicted"/>
<dbReference type="PANTHER" id="PTHR40129">
    <property type="entry name" value="KETOPANTOATE REDUCTASE N-TERMINAL DOMAIN-CONTAINING PROTEIN"/>
    <property type="match status" value="1"/>
</dbReference>
<dbReference type="Gene3D" id="3.40.50.720">
    <property type="entry name" value="NAD(P)-binding Rossmann-like Domain"/>
    <property type="match status" value="1"/>
</dbReference>
<keyword evidence="2" id="KW-1185">Reference proteome</keyword>
<accession>A0A238F9U4</accession>
<organism evidence="1 2">
    <name type="scientific">Microbotryum intermedium</name>
    <dbReference type="NCBI Taxonomy" id="269621"/>
    <lineage>
        <taxon>Eukaryota</taxon>
        <taxon>Fungi</taxon>
        <taxon>Dikarya</taxon>
        <taxon>Basidiomycota</taxon>
        <taxon>Pucciniomycotina</taxon>
        <taxon>Microbotryomycetes</taxon>
        <taxon>Microbotryales</taxon>
        <taxon>Microbotryaceae</taxon>
        <taxon>Microbotryum</taxon>
    </lineage>
</organism>
<dbReference type="STRING" id="269621.A0A238F9U4"/>
<protein>
    <submittedName>
        <fullName evidence="1">BQ2448_1379 protein</fullName>
    </submittedName>
</protein>
<sequence length="326" mass="35985">MALTSSNTSVDLLVLGGGWTYTFLKPLLEESSISHVATTRDGRDGTLKWGWDGESDDDTQYDALPRAKTVLIVFPLKGRGMSKRLVQGYEKEHGSVRWIQLGSTGIYDGGPTLAAASLSQDSSNGRRDANSKGKMFEWTTRHSEYATDNPRAIAEDELLSIRADAFVLNLGGLWGGTRDPANWFQRIAPSKAALAAKGSVHFIHGLDVARAVIAVHLSPSVTSSNDPVAESAIGPESSKRFLGRRYILTDLRVYDWWDLASAWAAEPSAEKAAKDAGDWVKELLREHHVRALPRTPEVIGRALDSREFWEEFGLNPVKGRWERARL</sequence>
<gene>
    <name evidence="1" type="ORF">BQ2448_1379</name>
</gene>
<dbReference type="OrthoDB" id="674948at2759"/>
<evidence type="ECO:0000313" key="1">
    <source>
        <dbReference type="EMBL" id="SCV69985.1"/>
    </source>
</evidence>